<protein>
    <submittedName>
        <fullName evidence="4">DNA binding domain protein, excisionase family</fullName>
    </submittedName>
    <submittedName>
        <fullName evidence="3">DNA binding domain-containing protein, excisionase family</fullName>
    </submittedName>
</protein>
<dbReference type="PANTHER" id="PTHR38431:SF1">
    <property type="entry name" value="BLL2305 PROTEIN"/>
    <property type="match status" value="1"/>
</dbReference>
<reference evidence="4 5" key="3">
    <citation type="journal article" name="Genome Announc.">
        <title>Improved Draft Genome Sequence of Clostridium pasteurianum Strain ATCC 6013 (DSM 525) Using a Hybrid Next-Generation Sequencing Approach.</title>
        <authorList>
            <person name="Pyne M.E."/>
            <person name="Utturkar S."/>
            <person name="Brown S.D."/>
            <person name="Moo-Young M."/>
            <person name="Chung D.A."/>
            <person name="Chou C.P."/>
        </authorList>
    </citation>
    <scope>NUCLEOTIDE SEQUENCE [LARGE SCALE GENOMIC DNA]</scope>
    <source>
        <strain evidence="4 5">ATCC 6013</strain>
    </source>
</reference>
<sequence>MSENSSLTPQEVADILKIAKTTVYELIKRGELNAYRIGRRVRVELSDVEDYKNRSKNLNNPKNKISNTNNNTGNNITKNIITDNNYNNNIASLYNLNEFQEIKTNYNPQSRTNTLLIAGEDIILDTLSRYLSKHPKGSRTALSCVSSYRSLVNLYEGEAQIAACHLWDSETDEYNISYVKKFLPGISAIIVHLVSRVQGFYVQKGNPKKITGWEDLKRKDITFANRENGAGTRVLLDQHLKLLGLSSKDLRGYNEKYLTHVAVASIVSSGKADFGLGIEKTAYQIPDIEFIPLQKERYELILKKEYLHSIPFDALIDILHSENFKMELQGIKGYNLSEIGKITEV</sequence>
<evidence type="ECO:0000313" key="6">
    <source>
        <dbReference type="Proteomes" id="UP000030905"/>
    </source>
</evidence>
<dbReference type="PANTHER" id="PTHR38431">
    <property type="entry name" value="BLL2305 PROTEIN"/>
    <property type="match status" value="1"/>
</dbReference>
<dbReference type="Pfam" id="PF12728">
    <property type="entry name" value="HTH_17"/>
    <property type="match status" value="1"/>
</dbReference>
<dbReference type="SUPFAM" id="SSF53850">
    <property type="entry name" value="Periplasmic binding protein-like II"/>
    <property type="match status" value="1"/>
</dbReference>
<gene>
    <name evidence="3" type="ORF">CLPA_c11270</name>
    <name evidence="4" type="ORF">CP6013_02025</name>
</gene>
<evidence type="ECO:0000259" key="1">
    <source>
        <dbReference type="Pfam" id="PF12727"/>
    </source>
</evidence>
<name>A0A0H3J352_CLOPA</name>
<dbReference type="GeneID" id="93073318"/>
<evidence type="ECO:0000313" key="4">
    <source>
        <dbReference type="EMBL" id="KRU12777.1"/>
    </source>
</evidence>
<dbReference type="Gene3D" id="3.40.190.10">
    <property type="entry name" value="Periplasmic binding protein-like II"/>
    <property type="match status" value="1"/>
</dbReference>
<dbReference type="Pfam" id="PF12727">
    <property type="entry name" value="PBP_like"/>
    <property type="match status" value="1"/>
</dbReference>
<dbReference type="EMBL" id="CP009268">
    <property type="protein sequence ID" value="AJA51215.1"/>
    <property type="molecule type" value="Genomic_DNA"/>
</dbReference>
<accession>A0A0H3J352</accession>
<evidence type="ECO:0000259" key="2">
    <source>
        <dbReference type="Pfam" id="PF12728"/>
    </source>
</evidence>
<dbReference type="RefSeq" id="WP_003444422.1">
    <property type="nucleotide sequence ID" value="NZ_ANZB01000005.1"/>
</dbReference>
<feature type="domain" description="PBP" evidence="1">
    <location>
        <begin position="129"/>
        <end position="319"/>
    </location>
</feature>
<dbReference type="AlphaFoldDB" id="A0A0H3J352"/>
<dbReference type="Proteomes" id="UP000028042">
    <property type="component" value="Unassembled WGS sequence"/>
</dbReference>
<reference evidence="4" key="2">
    <citation type="submission" date="2015-10" db="EMBL/GenBank/DDBJ databases">
        <title>Improved Draft Genome Sequence of Clostridium pasteurianum Strain ATCC 6013 (DSM 525) Using a Hybrid Next-Generation Sequencing Approach.</title>
        <authorList>
            <person name="Pyne M.E."/>
            <person name="Utturkar S.M."/>
            <person name="Brown S.D."/>
            <person name="Moo-Young M."/>
            <person name="Chung D.A."/>
            <person name="Chou P.C."/>
        </authorList>
    </citation>
    <scope>NUCLEOTIDE SEQUENCE</scope>
    <source>
        <strain evidence="4">ATCC 6013</strain>
    </source>
</reference>
<dbReference type="eggNOG" id="COG1910">
    <property type="taxonomic scope" value="Bacteria"/>
</dbReference>
<dbReference type="PATRIC" id="fig|1262449.3.peg.1837"/>
<keyword evidence="6" id="KW-1185">Reference proteome</keyword>
<feature type="domain" description="Helix-turn-helix" evidence="2">
    <location>
        <begin position="7"/>
        <end position="54"/>
    </location>
</feature>
<dbReference type="KEGG" id="cpat:CLPA_c11270"/>
<dbReference type="InterPro" id="IPR024370">
    <property type="entry name" value="PBP_domain"/>
</dbReference>
<organism evidence="3 6">
    <name type="scientific">Clostridium pasteurianum DSM 525 = ATCC 6013</name>
    <dbReference type="NCBI Taxonomy" id="1262449"/>
    <lineage>
        <taxon>Bacteria</taxon>
        <taxon>Bacillati</taxon>
        <taxon>Bacillota</taxon>
        <taxon>Clostridia</taxon>
        <taxon>Eubacteriales</taxon>
        <taxon>Clostridiaceae</taxon>
        <taxon>Clostridium</taxon>
    </lineage>
</organism>
<dbReference type="InterPro" id="IPR010093">
    <property type="entry name" value="SinI_DNA-bd"/>
</dbReference>
<reference evidence="3 6" key="1">
    <citation type="journal article" date="2015" name="Genome Announc.">
        <title>Complete Genome Sequence of the Nitrogen-Fixing and Solvent-Producing Clostridium pasteurianum DSM 525.</title>
        <authorList>
            <person name="Poehlein A."/>
            <person name="Grosse-Honebrink A."/>
            <person name="Zhang Y."/>
            <person name="Minton N.P."/>
            <person name="Daniel R."/>
        </authorList>
    </citation>
    <scope>NUCLEOTIDE SEQUENCE [LARGE SCALE GENOMIC DNA]</scope>
    <source>
        <strain evidence="3">DSM 525</strain>
        <strain evidence="6">DSM 525 / ATCC 6013</strain>
    </source>
</reference>
<dbReference type="EMBL" id="JPGY02000001">
    <property type="protein sequence ID" value="KRU12777.1"/>
    <property type="molecule type" value="Genomic_DNA"/>
</dbReference>
<proteinExistence type="predicted"/>
<dbReference type="NCBIfam" id="TIGR01764">
    <property type="entry name" value="excise"/>
    <property type="match status" value="1"/>
</dbReference>
<dbReference type="GO" id="GO:0003677">
    <property type="term" value="F:DNA binding"/>
    <property type="evidence" value="ECO:0007669"/>
    <property type="project" value="InterPro"/>
</dbReference>
<evidence type="ECO:0000313" key="3">
    <source>
        <dbReference type="EMBL" id="AJA51215.1"/>
    </source>
</evidence>
<dbReference type="InterPro" id="IPR041657">
    <property type="entry name" value="HTH_17"/>
</dbReference>
<dbReference type="KEGG" id="cpae:CPAST_c11270"/>
<dbReference type="Proteomes" id="UP000030905">
    <property type="component" value="Chromosome"/>
</dbReference>
<evidence type="ECO:0000313" key="5">
    <source>
        <dbReference type="Proteomes" id="UP000028042"/>
    </source>
</evidence>